<dbReference type="Proteomes" id="UP000053105">
    <property type="component" value="Unassembled WGS sequence"/>
</dbReference>
<evidence type="ECO:0000256" key="1">
    <source>
        <dbReference type="ARBA" id="ARBA00009952"/>
    </source>
</evidence>
<dbReference type="AlphaFoldDB" id="A0A0M9AB42"/>
<dbReference type="GO" id="GO:0005737">
    <property type="term" value="C:cytoplasm"/>
    <property type="evidence" value="ECO:0007669"/>
    <property type="project" value="TreeGrafter"/>
</dbReference>
<dbReference type="PANTHER" id="PTHR21096">
    <property type="entry name" value="PROTEIN FAM136A"/>
    <property type="match status" value="1"/>
</dbReference>
<proteinExistence type="inferred from homology"/>
<name>A0A0M9AB42_9HYME</name>
<accession>A0A0M9AB42</accession>
<keyword evidence="3" id="KW-1185">Reference proteome</keyword>
<evidence type="ECO:0000313" key="2">
    <source>
        <dbReference type="EMBL" id="KOX79539.1"/>
    </source>
</evidence>
<dbReference type="EMBL" id="KQ435711">
    <property type="protein sequence ID" value="KOX79539.1"/>
    <property type="molecule type" value="Genomic_DNA"/>
</dbReference>
<dbReference type="OrthoDB" id="9975421at2759"/>
<comment type="similarity">
    <text evidence="1">Belongs to the FAM136 family.</text>
</comment>
<organism evidence="2 3">
    <name type="scientific">Melipona quadrifasciata</name>
    <dbReference type="NCBI Taxonomy" id="166423"/>
    <lineage>
        <taxon>Eukaryota</taxon>
        <taxon>Metazoa</taxon>
        <taxon>Ecdysozoa</taxon>
        <taxon>Arthropoda</taxon>
        <taxon>Hexapoda</taxon>
        <taxon>Insecta</taxon>
        <taxon>Pterygota</taxon>
        <taxon>Neoptera</taxon>
        <taxon>Endopterygota</taxon>
        <taxon>Hymenoptera</taxon>
        <taxon>Apocrita</taxon>
        <taxon>Aculeata</taxon>
        <taxon>Apoidea</taxon>
        <taxon>Anthophila</taxon>
        <taxon>Apidae</taxon>
        <taxon>Melipona</taxon>
    </lineage>
</organism>
<evidence type="ECO:0000313" key="3">
    <source>
        <dbReference type="Proteomes" id="UP000053105"/>
    </source>
</evidence>
<dbReference type="PANTHER" id="PTHR21096:SF0">
    <property type="entry name" value="PROTEIN FAM136A"/>
    <property type="match status" value="1"/>
</dbReference>
<sequence length="169" mass="19756">MVEEQQKRVEEHTSRIVEEIDRSMRKMKGEAYRCAATCCDNETFSIQRVQNCVKNCNNSLDEAQEYAREELERVQNRLQRCVMDCNDKIKDAAGPNPSQRDMEKYSEIFDQCVKKCVDHYCDILPILQKTMKNPNAKHIRVLVKFAGTPIRKILNRTAFLGPILSYHRL</sequence>
<gene>
    <name evidence="2" type="ORF">WN51_02805</name>
</gene>
<dbReference type="InterPro" id="IPR008560">
    <property type="entry name" value="DUF842_euk"/>
</dbReference>
<reference evidence="2 3" key="1">
    <citation type="submission" date="2015-07" db="EMBL/GenBank/DDBJ databases">
        <title>The genome of Melipona quadrifasciata.</title>
        <authorList>
            <person name="Pan H."/>
            <person name="Kapheim K."/>
        </authorList>
    </citation>
    <scope>NUCLEOTIDE SEQUENCE [LARGE SCALE GENOMIC DNA]</scope>
    <source>
        <strain evidence="2">0111107301</strain>
        <tissue evidence="2">Whole body</tissue>
    </source>
</reference>
<evidence type="ECO:0008006" key="4">
    <source>
        <dbReference type="Google" id="ProtNLM"/>
    </source>
</evidence>
<dbReference type="Pfam" id="PF05811">
    <property type="entry name" value="DUF842"/>
    <property type="match status" value="1"/>
</dbReference>
<protein>
    <recommendedName>
        <fullName evidence="4">Protein FAM136A</fullName>
    </recommendedName>
</protein>